<dbReference type="RefSeq" id="WP_289231961.1">
    <property type="nucleotide sequence ID" value="NZ_AP027735.1"/>
</dbReference>
<dbReference type="Pfam" id="PF13761">
    <property type="entry name" value="DUF4166"/>
    <property type="match status" value="1"/>
</dbReference>
<dbReference type="Proteomes" id="UP001321421">
    <property type="component" value="Chromosome"/>
</dbReference>
<organism evidence="3 4">
    <name type="scientific">Barrientosiimonas endolithica</name>
    <dbReference type="NCBI Taxonomy" id="1535208"/>
    <lineage>
        <taxon>Bacteria</taxon>
        <taxon>Bacillati</taxon>
        <taxon>Actinomycetota</taxon>
        <taxon>Actinomycetes</taxon>
        <taxon>Micrococcales</taxon>
        <taxon>Dermacoccaceae</taxon>
        <taxon>Barrientosiimonas</taxon>
    </lineage>
</organism>
<name>A0ABN6YJT3_9MICO</name>
<accession>A0ABN6YJT3</accession>
<dbReference type="InterPro" id="IPR025311">
    <property type="entry name" value="DUF4166"/>
</dbReference>
<dbReference type="Gene3D" id="3.30.530.20">
    <property type="match status" value="1"/>
</dbReference>
<proteinExistence type="predicted"/>
<feature type="region of interest" description="Disordered" evidence="1">
    <location>
        <begin position="73"/>
        <end position="92"/>
    </location>
</feature>
<evidence type="ECO:0000313" key="3">
    <source>
        <dbReference type="EMBL" id="BDZ56400.1"/>
    </source>
</evidence>
<feature type="compositionally biased region" description="Basic residues" evidence="1">
    <location>
        <begin position="192"/>
        <end position="209"/>
    </location>
</feature>
<dbReference type="EMBL" id="AP027735">
    <property type="protein sequence ID" value="BDZ56400.1"/>
    <property type="molecule type" value="Genomic_DNA"/>
</dbReference>
<feature type="domain" description="DUF4166" evidence="2">
    <location>
        <begin position="227"/>
        <end position="412"/>
    </location>
</feature>
<sequence>MGRRIHGEQIYVETLVRAPMERLWELTQDPAQHTRWDLRFTEISYLPRPDPQQPQEFRYAIRLGPFSVAGVGRTLGETERPDGTRTSALGFGSRNPLSPIRIGRGYWRYVPTDDGVRFLTGFDYDTRWGPVGRLVDRAFRPAMGWATAFSFDRLRLWLEEEHPGTQRDPGGGEGVRLRVEPGRAARAARPAHPARPHVRHRAPHDRARRGGGVSIFATAMGPDFERLHPMMRKRFGVSVAGGRACIGRGVMDEVWHGPSWTLPFLRLGSWRNILVPVQGRDIPFMIENYPYVDSLGRETVSFNRTFEVPPRRARFDAQMVLDPGRNQVVDFLGTHQHLATPLSFEVTTEGGLTIRSHDQVFQEGPLRFRFPDQLTGQAVLHERYDESIERFRIEVSVSNRRFGRLAGYRGTFTCTWPAIGDEGVPASVKPRREDPRL</sequence>
<dbReference type="Pfam" id="PF10604">
    <property type="entry name" value="Polyketide_cyc2"/>
    <property type="match status" value="1"/>
</dbReference>
<dbReference type="InterPro" id="IPR019587">
    <property type="entry name" value="Polyketide_cyclase/dehydratase"/>
</dbReference>
<dbReference type="InterPro" id="IPR023393">
    <property type="entry name" value="START-like_dom_sf"/>
</dbReference>
<dbReference type="SUPFAM" id="SSF55961">
    <property type="entry name" value="Bet v1-like"/>
    <property type="match status" value="1"/>
</dbReference>
<evidence type="ECO:0000256" key="1">
    <source>
        <dbReference type="SAM" id="MobiDB-lite"/>
    </source>
</evidence>
<evidence type="ECO:0000259" key="2">
    <source>
        <dbReference type="Pfam" id="PF13761"/>
    </source>
</evidence>
<feature type="region of interest" description="Disordered" evidence="1">
    <location>
        <begin position="186"/>
        <end position="209"/>
    </location>
</feature>
<evidence type="ECO:0000313" key="4">
    <source>
        <dbReference type="Proteomes" id="UP001321421"/>
    </source>
</evidence>
<keyword evidence="4" id="KW-1185">Reference proteome</keyword>
<protein>
    <recommendedName>
        <fullName evidence="2">DUF4166 domain-containing protein</fullName>
    </recommendedName>
</protein>
<gene>
    <name evidence="3" type="ORF">GCM10025872_00570</name>
</gene>
<reference evidence="4" key="1">
    <citation type="journal article" date="2019" name="Int. J. Syst. Evol. Microbiol.">
        <title>The Global Catalogue of Microorganisms (GCM) 10K type strain sequencing project: providing services to taxonomists for standard genome sequencing and annotation.</title>
        <authorList>
            <consortium name="The Broad Institute Genomics Platform"/>
            <consortium name="The Broad Institute Genome Sequencing Center for Infectious Disease"/>
            <person name="Wu L."/>
            <person name="Ma J."/>
        </authorList>
    </citation>
    <scope>NUCLEOTIDE SEQUENCE [LARGE SCALE GENOMIC DNA]</scope>
    <source>
        <strain evidence="4">NBRC 110608</strain>
    </source>
</reference>